<accession>A0A2K9ENF5</accession>
<dbReference type="Proteomes" id="UP000233742">
    <property type="component" value="Chromosome"/>
</dbReference>
<sequence length="202" mass="22802">MLVLTRPRLVLLSVPKTGTTALEAALAEDADMVLRNPPHLKHMNLRGWQNRLAPLFEDKDRPFRIVAVVRDPVDRLRSWYRYRHRDDLVGRTNSTRGLSFEDFAAEVMKPDDRAPYARIGTQTDFLTGKDGTIGADLIYRYENIPDLTAMLADALGRDLRLDRLNASPTVETPLSEATEAKLRHHLAPDCALHATARGHADR</sequence>
<dbReference type="GO" id="GO:0008146">
    <property type="term" value="F:sulfotransferase activity"/>
    <property type="evidence" value="ECO:0007669"/>
    <property type="project" value="InterPro"/>
</dbReference>
<dbReference type="EMBL" id="CP025408">
    <property type="protein sequence ID" value="AUH34997.1"/>
    <property type="molecule type" value="Genomic_DNA"/>
</dbReference>
<dbReference type="GO" id="GO:0016020">
    <property type="term" value="C:membrane"/>
    <property type="evidence" value="ECO:0007669"/>
    <property type="project" value="InterPro"/>
</dbReference>
<keyword evidence="1" id="KW-0808">Transferase</keyword>
<name>A0A2K9ENF5_9RHOB</name>
<dbReference type="SUPFAM" id="SSF52540">
    <property type="entry name" value="P-loop containing nucleoside triphosphate hydrolases"/>
    <property type="match status" value="1"/>
</dbReference>
<keyword evidence="2" id="KW-1185">Reference proteome</keyword>
<dbReference type="Gene3D" id="3.40.50.300">
    <property type="entry name" value="P-loop containing nucleotide triphosphate hydrolases"/>
    <property type="match status" value="1"/>
</dbReference>
<keyword evidence="1" id="KW-0418">Kinase</keyword>
<dbReference type="InterPro" id="IPR005331">
    <property type="entry name" value="Sulfotransferase"/>
</dbReference>
<dbReference type="OrthoDB" id="7687351at2"/>
<gene>
    <name evidence="1" type="ORF">CUV01_17880</name>
</gene>
<dbReference type="Pfam" id="PF03567">
    <property type="entry name" value="Sulfotransfer_2"/>
    <property type="match status" value="1"/>
</dbReference>
<evidence type="ECO:0000313" key="1">
    <source>
        <dbReference type="EMBL" id="AUH34997.1"/>
    </source>
</evidence>
<dbReference type="KEGG" id="paro:CUV01_17880"/>
<dbReference type="InterPro" id="IPR027417">
    <property type="entry name" value="P-loop_NTPase"/>
</dbReference>
<dbReference type="AlphaFoldDB" id="A0A2K9ENF5"/>
<proteinExistence type="predicted"/>
<organism evidence="1 2">
    <name type="scientific">Paracoccus tegillarcae</name>
    <dbReference type="NCBI Taxonomy" id="1529068"/>
    <lineage>
        <taxon>Bacteria</taxon>
        <taxon>Pseudomonadati</taxon>
        <taxon>Pseudomonadota</taxon>
        <taxon>Alphaproteobacteria</taxon>
        <taxon>Rhodobacterales</taxon>
        <taxon>Paracoccaceae</taxon>
        <taxon>Paracoccus</taxon>
    </lineage>
</organism>
<protein>
    <submittedName>
        <fullName evidence="1">Gamma-glutamyl kinase</fullName>
    </submittedName>
</protein>
<dbReference type="RefSeq" id="WP_101461657.1">
    <property type="nucleotide sequence ID" value="NZ_CP025408.1"/>
</dbReference>
<evidence type="ECO:0000313" key="2">
    <source>
        <dbReference type="Proteomes" id="UP000233742"/>
    </source>
</evidence>
<reference evidence="1 2" key="1">
    <citation type="submission" date="2017-12" db="EMBL/GenBank/DDBJ databases">
        <authorList>
            <person name="Hurst M.R.H."/>
        </authorList>
    </citation>
    <scope>NUCLEOTIDE SEQUENCE [LARGE SCALE GENOMIC DNA]</scope>
    <source>
        <strain evidence="1 2">BM15</strain>
    </source>
</reference>
<dbReference type="GO" id="GO:0016301">
    <property type="term" value="F:kinase activity"/>
    <property type="evidence" value="ECO:0007669"/>
    <property type="project" value="UniProtKB-KW"/>
</dbReference>